<organism evidence="1 2">
    <name type="scientific">Spiromyces aspiralis</name>
    <dbReference type="NCBI Taxonomy" id="68401"/>
    <lineage>
        <taxon>Eukaryota</taxon>
        <taxon>Fungi</taxon>
        <taxon>Fungi incertae sedis</taxon>
        <taxon>Zoopagomycota</taxon>
        <taxon>Kickxellomycotina</taxon>
        <taxon>Kickxellomycetes</taxon>
        <taxon>Kickxellales</taxon>
        <taxon>Kickxellaceae</taxon>
        <taxon>Spiromyces</taxon>
    </lineage>
</organism>
<comment type="caution">
    <text evidence="1">The sequence shown here is derived from an EMBL/GenBank/DDBJ whole genome shotgun (WGS) entry which is preliminary data.</text>
</comment>
<proteinExistence type="predicted"/>
<dbReference type="EMBL" id="JAMZIH010000038">
    <property type="protein sequence ID" value="KAJ1680126.1"/>
    <property type="molecule type" value="Genomic_DNA"/>
</dbReference>
<evidence type="ECO:0000313" key="1">
    <source>
        <dbReference type="EMBL" id="KAJ1680126.1"/>
    </source>
</evidence>
<sequence length="100" mass="10447">MTNGIAATARAAAVAGLGLCLVATAPMLASAASNPRPNDDWSAVTARLHAGFSAPLFLHELAENVGYINQSAFFPFILGMTGEHGDRGEDDEAIYKQALE</sequence>
<evidence type="ECO:0000313" key="2">
    <source>
        <dbReference type="Proteomes" id="UP001145114"/>
    </source>
</evidence>
<gene>
    <name evidence="1" type="ORF">EV182_000622</name>
</gene>
<name>A0ACC1HXS0_9FUNG</name>
<feature type="non-terminal residue" evidence="1">
    <location>
        <position position="100"/>
    </location>
</feature>
<reference evidence="1" key="1">
    <citation type="submission" date="2022-06" db="EMBL/GenBank/DDBJ databases">
        <title>Phylogenomic reconstructions and comparative analyses of Kickxellomycotina fungi.</title>
        <authorList>
            <person name="Reynolds N.K."/>
            <person name="Stajich J.E."/>
            <person name="Barry K."/>
            <person name="Grigoriev I.V."/>
            <person name="Crous P."/>
            <person name="Smith M.E."/>
        </authorList>
    </citation>
    <scope>NUCLEOTIDE SEQUENCE</scope>
    <source>
        <strain evidence="1">RSA 2271</strain>
    </source>
</reference>
<dbReference type="Proteomes" id="UP001145114">
    <property type="component" value="Unassembled WGS sequence"/>
</dbReference>
<keyword evidence="2" id="KW-1185">Reference proteome</keyword>
<protein>
    <submittedName>
        <fullName evidence="1">Uncharacterized protein</fullName>
    </submittedName>
</protein>
<accession>A0ACC1HXS0</accession>